<dbReference type="NCBIfam" id="TIGR00231">
    <property type="entry name" value="small_GTP"/>
    <property type="match status" value="1"/>
</dbReference>
<evidence type="ECO:0000256" key="1">
    <source>
        <dbReference type="ARBA" id="ARBA00005870"/>
    </source>
</evidence>
<comment type="similarity">
    <text evidence="1">Belongs to the TRAFAC class translation factor GTPase superfamily. Classic translation factor GTPase family. EF-G/EF-2 subfamily.</text>
</comment>
<dbReference type="PANTHER" id="PTHR43261">
    <property type="entry name" value="TRANSLATION ELONGATION FACTOR G-RELATED"/>
    <property type="match status" value="1"/>
</dbReference>
<reference evidence="6 7" key="1">
    <citation type="journal article" date="2010" name="Stand. Genomic Sci.">
        <title>Complete genome sequence of Ilyobacter polytropus type strain (CuHbu1).</title>
        <authorList>
            <person name="Sikorski J."/>
            <person name="Chertkov O."/>
            <person name="Lapidus A."/>
            <person name="Nolan M."/>
            <person name="Lucas S."/>
            <person name="Del Rio T.G."/>
            <person name="Tice H."/>
            <person name="Cheng J.F."/>
            <person name="Tapia R."/>
            <person name="Han C."/>
            <person name="Goodwin L."/>
            <person name="Pitluck S."/>
            <person name="Liolios K."/>
            <person name="Ivanova N."/>
            <person name="Mavromatis K."/>
            <person name="Mikhailova N."/>
            <person name="Pati A."/>
            <person name="Chen A."/>
            <person name="Palaniappan K."/>
            <person name="Land M."/>
            <person name="Hauser L."/>
            <person name="Chang Y.J."/>
            <person name="Jeffries C.D."/>
            <person name="Brambilla E."/>
            <person name="Yasawong M."/>
            <person name="Rohde M."/>
            <person name="Pukall R."/>
            <person name="Spring S."/>
            <person name="Goker M."/>
            <person name="Woyke T."/>
            <person name="Bristow J."/>
            <person name="Eisen J.A."/>
            <person name="Markowitz V."/>
            <person name="Hugenholtz P."/>
            <person name="Kyrpides N.C."/>
            <person name="Klenk H.P."/>
        </authorList>
    </citation>
    <scope>NUCLEOTIDE SEQUENCE [LARGE SCALE GENOMIC DNA]</scope>
    <source>
        <strain evidence="7">ATCC 51220 / DSM 2926 / LMG 16218 / CuHBu1</strain>
        <plasmid evidence="7">pILYOP01</plasmid>
    </source>
</reference>
<evidence type="ECO:0000259" key="5">
    <source>
        <dbReference type="PROSITE" id="PS51722"/>
    </source>
</evidence>
<dbReference type="CDD" id="cd04170">
    <property type="entry name" value="EF-G_bact"/>
    <property type="match status" value="1"/>
</dbReference>
<dbReference type="InterPro" id="IPR000640">
    <property type="entry name" value="EFG_V-like"/>
</dbReference>
<dbReference type="FunFam" id="3.40.50.300:FF:001994">
    <property type="entry name" value="Translation elongation factor G"/>
    <property type="match status" value="1"/>
</dbReference>
<dbReference type="Pfam" id="PF00679">
    <property type="entry name" value="EFG_C"/>
    <property type="match status" value="1"/>
</dbReference>
<dbReference type="Gene3D" id="3.30.230.10">
    <property type="match status" value="1"/>
</dbReference>
<dbReference type="OrthoDB" id="9804431at2"/>
<dbReference type="GO" id="GO:0032790">
    <property type="term" value="P:ribosome disassembly"/>
    <property type="evidence" value="ECO:0007669"/>
    <property type="project" value="TreeGrafter"/>
</dbReference>
<keyword evidence="6" id="KW-0648">Protein biosynthesis</keyword>
<dbReference type="NCBIfam" id="NF009381">
    <property type="entry name" value="PRK12740.1-5"/>
    <property type="match status" value="1"/>
</dbReference>
<dbReference type="InterPro" id="IPR047872">
    <property type="entry name" value="EFG_IV"/>
</dbReference>
<dbReference type="Gene3D" id="3.40.50.300">
    <property type="entry name" value="P-loop containing nucleotide triphosphate hydrolases"/>
    <property type="match status" value="1"/>
</dbReference>
<dbReference type="KEGG" id="ipo:Ilyop_2627"/>
<dbReference type="Gene3D" id="3.30.70.240">
    <property type="match status" value="1"/>
</dbReference>
<dbReference type="InterPro" id="IPR035647">
    <property type="entry name" value="EFG_III/V"/>
</dbReference>
<dbReference type="Pfam" id="PF03764">
    <property type="entry name" value="EFG_IV"/>
    <property type="match status" value="1"/>
</dbReference>
<keyword evidence="7" id="KW-1185">Reference proteome</keyword>
<dbReference type="Gene3D" id="3.30.70.870">
    <property type="entry name" value="Elongation Factor G (Translational Gtpase), domain 3"/>
    <property type="match status" value="1"/>
</dbReference>
<dbReference type="AlphaFoldDB" id="E3HCC4"/>
<dbReference type="NCBIfam" id="NF009379">
    <property type="entry name" value="PRK12740.1-3"/>
    <property type="match status" value="1"/>
</dbReference>
<dbReference type="NCBIfam" id="TIGR00484">
    <property type="entry name" value="EF-G"/>
    <property type="match status" value="1"/>
</dbReference>
<dbReference type="InterPro" id="IPR053905">
    <property type="entry name" value="EF-G-like_DII"/>
</dbReference>
<gene>
    <name evidence="6" type="ordered locus">Ilyop_2627</name>
</gene>
<dbReference type="InterPro" id="IPR005517">
    <property type="entry name" value="Transl_elong_EFG/EF2_IV"/>
</dbReference>
<accession>E3HCC4</accession>
<dbReference type="InterPro" id="IPR005225">
    <property type="entry name" value="Small_GTP-bd"/>
</dbReference>
<dbReference type="SUPFAM" id="SSF52540">
    <property type="entry name" value="P-loop containing nucleoside triphosphate hydrolases"/>
    <property type="match status" value="1"/>
</dbReference>
<name>E3HCC4_ILYPC</name>
<dbReference type="InterPro" id="IPR035649">
    <property type="entry name" value="EFG_V"/>
</dbReference>
<keyword evidence="3" id="KW-0342">GTP-binding</keyword>
<dbReference type="SMART" id="SM00838">
    <property type="entry name" value="EFG_C"/>
    <property type="match status" value="1"/>
</dbReference>
<evidence type="ECO:0000313" key="6">
    <source>
        <dbReference type="EMBL" id="ADO84384.1"/>
    </source>
</evidence>
<dbReference type="CDD" id="cd01434">
    <property type="entry name" value="EFG_mtEFG1_IV"/>
    <property type="match status" value="1"/>
</dbReference>
<protein>
    <recommendedName>
        <fullName evidence="4">Elongation factor G</fullName>
    </recommendedName>
</protein>
<dbReference type="SMART" id="SM00889">
    <property type="entry name" value="EFG_IV"/>
    <property type="match status" value="1"/>
</dbReference>
<dbReference type="CDD" id="cd03713">
    <property type="entry name" value="EFG_mtEFG_C"/>
    <property type="match status" value="1"/>
</dbReference>
<dbReference type="HOGENOM" id="CLU_002794_4_1_0"/>
<dbReference type="InterPro" id="IPR014721">
    <property type="entry name" value="Ribsml_uS5_D2-typ_fold_subgr"/>
</dbReference>
<feature type="domain" description="Tr-type G" evidence="5">
    <location>
        <begin position="7"/>
        <end position="276"/>
    </location>
</feature>
<dbReference type="InterPro" id="IPR009000">
    <property type="entry name" value="Transl_B-barrel_sf"/>
</dbReference>
<dbReference type="SUPFAM" id="SSF54980">
    <property type="entry name" value="EF-G C-terminal domain-like"/>
    <property type="match status" value="2"/>
</dbReference>
<proteinExistence type="inferred from homology"/>
<dbReference type="PRINTS" id="PR00315">
    <property type="entry name" value="ELONGATNFCT"/>
</dbReference>
<evidence type="ECO:0000256" key="4">
    <source>
        <dbReference type="NCBIfam" id="TIGR00484"/>
    </source>
</evidence>
<dbReference type="InterPro" id="IPR027417">
    <property type="entry name" value="P-loop_NTPase"/>
</dbReference>
<dbReference type="InterPro" id="IPR020568">
    <property type="entry name" value="Ribosomal_Su5_D2-typ_SF"/>
</dbReference>
<dbReference type="PANTHER" id="PTHR43261:SF6">
    <property type="entry name" value="ELONGATION FACTOR G-LIKE PROTEIN"/>
    <property type="match status" value="1"/>
</dbReference>
<evidence type="ECO:0000256" key="3">
    <source>
        <dbReference type="ARBA" id="ARBA00023134"/>
    </source>
</evidence>
<dbReference type="Pfam" id="PF00009">
    <property type="entry name" value="GTP_EFTU"/>
    <property type="match status" value="1"/>
</dbReference>
<dbReference type="FunFam" id="3.30.230.10:FF:000003">
    <property type="entry name" value="Elongation factor G"/>
    <property type="match status" value="1"/>
</dbReference>
<organism evidence="6 7">
    <name type="scientific">Ilyobacter polytropus (strain ATCC 51220 / DSM 2926 / LMG 16218 / CuHBu1)</name>
    <dbReference type="NCBI Taxonomy" id="572544"/>
    <lineage>
        <taxon>Bacteria</taxon>
        <taxon>Fusobacteriati</taxon>
        <taxon>Fusobacteriota</taxon>
        <taxon>Fusobacteriia</taxon>
        <taxon>Fusobacteriales</taxon>
        <taxon>Fusobacteriaceae</taxon>
        <taxon>Ilyobacter</taxon>
    </lineage>
</organism>
<evidence type="ECO:0000313" key="7">
    <source>
        <dbReference type="Proteomes" id="UP000006875"/>
    </source>
</evidence>
<keyword evidence="6" id="KW-0251">Elongation factor</keyword>
<dbReference type="Pfam" id="PF14492">
    <property type="entry name" value="EFG_III"/>
    <property type="match status" value="1"/>
</dbReference>
<dbReference type="EMBL" id="CP002282">
    <property type="protein sequence ID" value="ADO84384.1"/>
    <property type="molecule type" value="Genomic_DNA"/>
</dbReference>
<dbReference type="CDD" id="cd04088">
    <property type="entry name" value="EFG_mtEFG_II"/>
    <property type="match status" value="1"/>
</dbReference>
<geneLocation type="plasmid" evidence="6 7">
    <name>pILYOP01</name>
</geneLocation>
<dbReference type="SUPFAM" id="SSF50447">
    <property type="entry name" value="Translation proteins"/>
    <property type="match status" value="1"/>
</dbReference>
<dbReference type="Proteomes" id="UP000006875">
    <property type="component" value="Plasmid pILYOP01"/>
</dbReference>
<dbReference type="CDD" id="cd16262">
    <property type="entry name" value="EFG_III"/>
    <property type="match status" value="1"/>
</dbReference>
<dbReference type="PROSITE" id="PS51722">
    <property type="entry name" value="G_TR_2"/>
    <property type="match status" value="1"/>
</dbReference>
<dbReference type="FunFam" id="3.30.70.240:FF:000001">
    <property type="entry name" value="Elongation factor G"/>
    <property type="match status" value="1"/>
</dbReference>
<keyword evidence="2" id="KW-0547">Nucleotide-binding</keyword>
<dbReference type="Gene3D" id="2.40.30.10">
    <property type="entry name" value="Translation factors"/>
    <property type="match status" value="1"/>
</dbReference>
<dbReference type="InterPro" id="IPR041095">
    <property type="entry name" value="EFG_II"/>
</dbReference>
<dbReference type="GO" id="GO:0003746">
    <property type="term" value="F:translation elongation factor activity"/>
    <property type="evidence" value="ECO:0007669"/>
    <property type="project" value="UniProtKB-UniRule"/>
</dbReference>
<dbReference type="InterPro" id="IPR000795">
    <property type="entry name" value="T_Tr_GTP-bd_dom"/>
</dbReference>
<dbReference type="GO" id="GO:0003924">
    <property type="term" value="F:GTPase activity"/>
    <property type="evidence" value="ECO:0007669"/>
    <property type="project" value="InterPro"/>
</dbReference>
<dbReference type="InterPro" id="IPR009022">
    <property type="entry name" value="EFG_III"/>
</dbReference>
<dbReference type="SUPFAM" id="SSF54211">
    <property type="entry name" value="Ribosomal protein S5 domain 2-like"/>
    <property type="match status" value="1"/>
</dbReference>
<evidence type="ECO:0000256" key="2">
    <source>
        <dbReference type="ARBA" id="ARBA00022741"/>
    </source>
</evidence>
<dbReference type="Pfam" id="PF22042">
    <property type="entry name" value="EF-G_D2"/>
    <property type="match status" value="1"/>
</dbReference>
<dbReference type="InterPro" id="IPR004540">
    <property type="entry name" value="Transl_elong_EFG/EF2"/>
</dbReference>
<dbReference type="RefSeq" id="WP_013389042.1">
    <property type="nucleotide sequence ID" value="NC_014633.1"/>
</dbReference>
<dbReference type="NCBIfam" id="NF009891">
    <property type="entry name" value="PRK13351.1-1"/>
    <property type="match status" value="1"/>
</dbReference>
<keyword evidence="6" id="KW-0614">Plasmid</keyword>
<sequence>MKNYEMNQIRNVAFLGHGGSGKTTLAESLLYISGAINRMGNVDEGNTVSDYDKEEIHRSFSVNSSVVPLEYEGHKYNILDTPGYFDFEGEVVSSLRVSGGAVIVVDATSGVEVGTEKSWKKLEERGIPRIFFINKMDKGFVNYTKLLGELKEKFGKKVAPFCIPVGEKDNFQGFVNVVDLKGRKFDGKKCVDSEIPSDLDISEIRNMLFEAVAESDEELMEKYFAGEEFTQDEIHRGLHKGIVAGDIVPVLVGSAVKGIGVHTLFEMLYDYMPTPKEMKDGERMGTNPETEDVEIRKVDESEEFSAIIFKTIVDPFVGKVSLFKVNSGVLRKDMEILNATKHKKEKISNIFFLRGIKQIEADEIRSGDIGATTKLQYAETGDTLCTKSHPIVYPNIAFPKPCLYMAVEPQNKSDDEKISLSLQRLTEEDPTFVVERNYETKQLLIGGLGEKHLRVIIHKLENKFGVHSIVSEPKIAYRETIKKSIDIEGRHKKQSGGAGQFGDVFIKFEPSQEEFEFIDKIKGGVVPKQYIPAVEKGLLEAKNKGILAGYPVINFKATLHDGSYHSVDSNELSFKQAAILAFRKGIPDAEPVMLEPIMKAEIVIPENYMGDIMGDINKRRGRILGMNPVSQGEQKVIAEVPQSEMIKYATDLRSITQARGKFELSFERYEEMPPQLAQRVINEVK</sequence>
<dbReference type="GO" id="GO:0005525">
    <property type="term" value="F:GTP binding"/>
    <property type="evidence" value="ECO:0007669"/>
    <property type="project" value="UniProtKB-UniRule"/>
</dbReference>